<protein>
    <submittedName>
        <fullName evidence="1">Uncharacterized protein</fullName>
    </submittedName>
</protein>
<name>A0ACB8E6L0_9SAUR</name>
<organism evidence="1 2">
    <name type="scientific">Sphaerodactylus townsendi</name>
    <dbReference type="NCBI Taxonomy" id="933632"/>
    <lineage>
        <taxon>Eukaryota</taxon>
        <taxon>Metazoa</taxon>
        <taxon>Chordata</taxon>
        <taxon>Craniata</taxon>
        <taxon>Vertebrata</taxon>
        <taxon>Euteleostomi</taxon>
        <taxon>Lepidosauria</taxon>
        <taxon>Squamata</taxon>
        <taxon>Bifurcata</taxon>
        <taxon>Gekkota</taxon>
        <taxon>Sphaerodactylidae</taxon>
        <taxon>Sphaerodactylus</taxon>
    </lineage>
</organism>
<proteinExistence type="predicted"/>
<reference evidence="1" key="1">
    <citation type="submission" date="2021-08" db="EMBL/GenBank/DDBJ databases">
        <title>The first chromosome-level gecko genome reveals the dynamic sex chromosomes of Neotropical dwarf geckos (Sphaerodactylidae: Sphaerodactylus).</title>
        <authorList>
            <person name="Pinto B.J."/>
            <person name="Keating S.E."/>
            <person name="Gamble T."/>
        </authorList>
    </citation>
    <scope>NUCLEOTIDE SEQUENCE</scope>
    <source>
        <strain evidence="1">TG3544</strain>
    </source>
</reference>
<gene>
    <name evidence="1" type="ORF">K3G42_008367</name>
</gene>
<sequence length="101" mass="11136">MVFIKLRGNVLTFSGNKMNFYDGTSECILTLCGTVNRTLQSSTRVQSTVGGERRGLIQCHIWVLCYLGCTLTIGSELFLTGLDQCLLVEQSAFSLVDFSQS</sequence>
<dbReference type="EMBL" id="CM037623">
    <property type="protein sequence ID" value="KAH7988129.1"/>
    <property type="molecule type" value="Genomic_DNA"/>
</dbReference>
<comment type="caution">
    <text evidence="1">The sequence shown here is derived from an EMBL/GenBank/DDBJ whole genome shotgun (WGS) entry which is preliminary data.</text>
</comment>
<accession>A0ACB8E6L0</accession>
<evidence type="ECO:0000313" key="2">
    <source>
        <dbReference type="Proteomes" id="UP000827872"/>
    </source>
</evidence>
<dbReference type="Proteomes" id="UP000827872">
    <property type="component" value="Linkage Group LG10"/>
</dbReference>
<evidence type="ECO:0000313" key="1">
    <source>
        <dbReference type="EMBL" id="KAH7988129.1"/>
    </source>
</evidence>
<keyword evidence="2" id="KW-1185">Reference proteome</keyword>